<comment type="caution">
    <text evidence="1">The sequence shown here is derived from an EMBL/GenBank/DDBJ whole genome shotgun (WGS) entry which is preliminary data.</text>
</comment>
<dbReference type="Proteomes" id="UP001279410">
    <property type="component" value="Unassembled WGS sequence"/>
</dbReference>
<evidence type="ECO:0000313" key="2">
    <source>
        <dbReference type="Proteomes" id="UP001279410"/>
    </source>
</evidence>
<reference evidence="1" key="1">
    <citation type="submission" date="2022-08" db="EMBL/GenBank/DDBJ databases">
        <title>Genome sequencing of akame (Lates japonicus).</title>
        <authorList>
            <person name="Hashiguchi Y."/>
            <person name="Takahashi H."/>
        </authorList>
    </citation>
    <scope>NUCLEOTIDE SEQUENCE</scope>
    <source>
        <strain evidence="1">Kochi</strain>
    </source>
</reference>
<keyword evidence="2" id="KW-1185">Reference proteome</keyword>
<accession>A0AAD3QTW0</accession>
<organism evidence="1 2">
    <name type="scientific">Lates japonicus</name>
    <name type="common">Japanese lates</name>
    <dbReference type="NCBI Taxonomy" id="270547"/>
    <lineage>
        <taxon>Eukaryota</taxon>
        <taxon>Metazoa</taxon>
        <taxon>Chordata</taxon>
        <taxon>Craniata</taxon>
        <taxon>Vertebrata</taxon>
        <taxon>Euteleostomi</taxon>
        <taxon>Actinopterygii</taxon>
        <taxon>Neopterygii</taxon>
        <taxon>Teleostei</taxon>
        <taxon>Neoteleostei</taxon>
        <taxon>Acanthomorphata</taxon>
        <taxon>Carangaria</taxon>
        <taxon>Carangaria incertae sedis</taxon>
        <taxon>Centropomidae</taxon>
        <taxon>Lates</taxon>
    </lineage>
</organism>
<dbReference type="AlphaFoldDB" id="A0AAD3QTW0"/>
<gene>
    <name evidence="1" type="ORF">AKAME5_000000600</name>
</gene>
<sequence>MTPALITYWCPANFTLKCCSLPTTRDRPLWGYKNSAISGPGSTGQGFARMWNSMCTGVTPQKGPTQRSHAPLQQYQVGAPMEWVVVKIMGLFPTTE</sequence>
<protein>
    <submittedName>
        <fullName evidence="1">Uncharacterized protein</fullName>
    </submittedName>
</protein>
<proteinExistence type="predicted"/>
<dbReference type="EMBL" id="BRZM01000001">
    <property type="protein sequence ID" value="GLD45494.1"/>
    <property type="molecule type" value="Genomic_DNA"/>
</dbReference>
<name>A0AAD3QTW0_LATJO</name>
<evidence type="ECO:0000313" key="1">
    <source>
        <dbReference type="EMBL" id="GLD45494.1"/>
    </source>
</evidence>